<sequence length="56" mass="6621">MNTTGMTVRILCLRKRLKPITIENHKFGFKHIWHIMKKNIQNGIRRSSIEASLKCK</sequence>
<gene>
    <name evidence="1" type="ORF">GIB67_030899</name>
</gene>
<comment type="caution">
    <text evidence="1">The sequence shown here is derived from an EMBL/GenBank/DDBJ whole genome shotgun (WGS) entry which is preliminary data.</text>
</comment>
<evidence type="ECO:0000313" key="2">
    <source>
        <dbReference type="Proteomes" id="UP000541444"/>
    </source>
</evidence>
<proteinExistence type="predicted"/>
<evidence type="ECO:0000313" key="1">
    <source>
        <dbReference type="EMBL" id="KAF6137135.1"/>
    </source>
</evidence>
<dbReference type="Proteomes" id="UP000541444">
    <property type="component" value="Unassembled WGS sequence"/>
</dbReference>
<dbReference type="AlphaFoldDB" id="A0A7J7L3E0"/>
<keyword evidence="2" id="KW-1185">Reference proteome</keyword>
<accession>A0A7J7L3E0</accession>
<protein>
    <submittedName>
        <fullName evidence="1">Uncharacterized protein</fullName>
    </submittedName>
</protein>
<name>A0A7J7L3E0_9MAGN</name>
<feature type="non-terminal residue" evidence="1">
    <location>
        <position position="1"/>
    </location>
</feature>
<reference evidence="1 2" key="1">
    <citation type="journal article" date="2020" name="IScience">
        <title>Genome Sequencing of the Endangered Kingdonia uniflora (Circaeasteraceae, Ranunculales) Reveals Potential Mechanisms of Evolutionary Specialization.</title>
        <authorList>
            <person name="Sun Y."/>
            <person name="Deng T."/>
            <person name="Zhang A."/>
            <person name="Moore M.J."/>
            <person name="Landis J.B."/>
            <person name="Lin N."/>
            <person name="Zhang H."/>
            <person name="Zhang X."/>
            <person name="Huang J."/>
            <person name="Zhang X."/>
            <person name="Sun H."/>
            <person name="Wang H."/>
        </authorList>
    </citation>
    <scope>NUCLEOTIDE SEQUENCE [LARGE SCALE GENOMIC DNA]</scope>
    <source>
        <strain evidence="1">TB1705</strain>
        <tissue evidence="1">Leaf</tissue>
    </source>
</reference>
<organism evidence="1 2">
    <name type="scientific">Kingdonia uniflora</name>
    <dbReference type="NCBI Taxonomy" id="39325"/>
    <lineage>
        <taxon>Eukaryota</taxon>
        <taxon>Viridiplantae</taxon>
        <taxon>Streptophyta</taxon>
        <taxon>Embryophyta</taxon>
        <taxon>Tracheophyta</taxon>
        <taxon>Spermatophyta</taxon>
        <taxon>Magnoliopsida</taxon>
        <taxon>Ranunculales</taxon>
        <taxon>Circaeasteraceae</taxon>
        <taxon>Kingdonia</taxon>
    </lineage>
</organism>
<dbReference type="EMBL" id="JACGCM010002660">
    <property type="protein sequence ID" value="KAF6137135.1"/>
    <property type="molecule type" value="Genomic_DNA"/>
</dbReference>